<dbReference type="KEGG" id="clec:106670735"/>
<dbReference type="SUPFAM" id="SSF57850">
    <property type="entry name" value="RING/U-box"/>
    <property type="match status" value="1"/>
</dbReference>
<accession>A0A8I6S4Q2</accession>
<evidence type="ECO:0000256" key="3">
    <source>
        <dbReference type="ARBA" id="ARBA00004496"/>
    </source>
</evidence>
<dbReference type="GO" id="GO:0005737">
    <property type="term" value="C:cytoplasm"/>
    <property type="evidence" value="ECO:0007669"/>
    <property type="project" value="UniProtKB-SubCell"/>
</dbReference>
<dbReference type="OrthoDB" id="20295at2759"/>
<dbReference type="GO" id="GO:0000209">
    <property type="term" value="P:protein polyubiquitination"/>
    <property type="evidence" value="ECO:0007669"/>
    <property type="project" value="TreeGrafter"/>
</dbReference>
<keyword evidence="11" id="KW-0007">Acetylation</keyword>
<dbReference type="FunFam" id="3.30.40.10:FF:000060">
    <property type="entry name" value="ubiquitin conjugation factor E4 B"/>
    <property type="match status" value="1"/>
</dbReference>
<feature type="domain" description="U-box" evidence="18">
    <location>
        <begin position="1058"/>
        <end position="1131"/>
    </location>
</feature>
<evidence type="ECO:0000256" key="15">
    <source>
        <dbReference type="ARBA" id="ARBA00081821"/>
    </source>
</evidence>
<dbReference type="GO" id="GO:0005634">
    <property type="term" value="C:nucleus"/>
    <property type="evidence" value="ECO:0007669"/>
    <property type="project" value="UniProtKB-SubCell"/>
</dbReference>
<evidence type="ECO:0000256" key="14">
    <source>
        <dbReference type="ARBA" id="ARBA00072779"/>
    </source>
</evidence>
<comment type="function">
    <text evidence="13">Ubiquitin-protein ligase that probably functions as an E3 ligase in conjunction with specific E1 and E2 ligases. May also function as an E4 ligase mediating the assembly of polyubiquitin chains on substrates ubiquitinated by another E3 ubiquitin ligase. May regulate myosin assembly in striated muscles together with STUB1 and VCP/p97 by targeting myosin chaperone UNC45B for proteasomal degradation.</text>
</comment>
<feature type="compositionally biased region" description="Polar residues" evidence="17">
    <location>
        <begin position="85"/>
        <end position="100"/>
    </location>
</feature>
<dbReference type="AlphaFoldDB" id="A0A8I6S4Q2"/>
<keyword evidence="9" id="KW-0808">Transferase</keyword>
<dbReference type="Proteomes" id="UP000494040">
    <property type="component" value="Unassembled WGS sequence"/>
</dbReference>
<evidence type="ECO:0000256" key="2">
    <source>
        <dbReference type="ARBA" id="ARBA00004123"/>
    </source>
</evidence>
<comment type="catalytic activity">
    <reaction evidence="1">
        <text>S-ubiquitinyl-[E2 ubiquitin-conjugating enzyme]-L-cysteine + [acceptor protein]-L-lysine = [E2 ubiquitin-conjugating enzyme]-L-cysteine + N(6)-ubiquitinyl-[acceptor protein]-L-lysine.</text>
        <dbReference type="EC" id="2.3.2.27"/>
    </reaction>
</comment>
<dbReference type="Gene3D" id="3.30.40.10">
    <property type="entry name" value="Zinc/RING finger domain, C3HC4 (zinc finger)"/>
    <property type="match status" value="1"/>
</dbReference>
<dbReference type="RefSeq" id="XP_014256790.1">
    <property type="nucleotide sequence ID" value="XM_014401304.2"/>
</dbReference>
<dbReference type="OMA" id="SNAFMTN"/>
<evidence type="ECO:0000256" key="16">
    <source>
        <dbReference type="ARBA" id="ARBA00083610"/>
    </source>
</evidence>
<keyword evidence="12" id="KW-0539">Nucleus</keyword>
<dbReference type="PANTHER" id="PTHR13931:SF2">
    <property type="entry name" value="UBIQUITIN CONJUGATION FACTOR E4 B"/>
    <property type="match status" value="1"/>
</dbReference>
<dbReference type="InterPro" id="IPR003613">
    <property type="entry name" value="Ubox_domain"/>
</dbReference>
<reference evidence="19" key="1">
    <citation type="submission" date="2022-01" db="UniProtKB">
        <authorList>
            <consortium name="EnsemblMetazoa"/>
        </authorList>
    </citation>
    <scope>IDENTIFICATION</scope>
</reference>
<evidence type="ECO:0000256" key="11">
    <source>
        <dbReference type="ARBA" id="ARBA00022990"/>
    </source>
</evidence>
<sequence>MSELSQEEIRKKRLARLAVVEASPGSSNGAQVPTSPSSSSLAASPVTPGPITPMKDSAPSEIFTLPEKNKRKRAMFEEIGFPPSLSGQKSDSLSTDSSQMEVEEVSEAENCSGSRSAGEGKGTSLQIDVDSGIENMEVDESKEARIRTISTGSEVPEEYLQTVVSRVLCVSWTEQAESTIYLPETAAVMSERQKEEQQTDIQDLISQCLMEVMCQIASGENPLPSPILCSTPDDNVEMKSLPAVPNPPSHASTTLTYLTECYSRVAIEERNHPKKSSVKPLSTVLAEVRAQCVQFTSLMLQDVVLEEVDFTGPAGSLSSPLLQPILMQTLPRGFLVELLTRLHNNPETLSRVFSPVLQGLFRVMQSVSLVDDAHRKPLEALAELVDIRCGPNGVRPICSLITNQVQFLPYTVTNAAGREVTRTSFLGPFLSVSVFTEEDPKVGDRFFSGNSTTDKSLYTTLQGVLENSRVITHKIFHDILVNGSSREPMLAYIAALLRRNEKRTQMQTDDKALAGDGFMINLLSIMQMLSVKIKMDRIDPLYLFHPASMVDVKYDTRLRFTSTEAQDWLNTLNKEIYWSAPKFSTQCWFLTLHCHNIALIPAMQRYQRRLRSLRDLQKLVDEMMNSEDQWKSLPLAARNKELIKRWKHQIKKLVRNKSCAEAGLLDKTLIRRSLVFYTSVAEFLLRVLTGEPYKYNPTLPLPQEPPQIFSALPEWYVEDIAEFLLFILQFMPTVADGLDDTLVTWLLVCVCSPQSIRNPYLVAKVVEVLFVLHSGILPRNLPLHQRVMSHPISETHLASYLMKFYTDVETTGSSSEFYDKFTIRYHINLILKSMWESPVHCDSIVKESKSGKQFVKFINMLMNDTTFLLDESLESLKRIHEVQELITDQNQWSQLSTEQQQSRTRQLSADERQCRSYLTLAKETVDMFHYLTVKIKEPFLRPELVGRLSAMLNFNLQQLCGPKCKNLKVLKPDKYGWEPRKLLSQLVDIYLHLDCEEFAAAIAADERSFRKELFEDAGTRLQRSLIKSTTEVEKFRALTRRAAEIAIMNIKKEVDYNDAPEEFRDPLMDTLMDDPVLLPSGKVMDRYVIIRHLLNSSTDPFSRQPLSEDMLLPATELKERIQAWKKEKESNIKM</sequence>
<dbReference type="CDD" id="cd16658">
    <property type="entry name" value="RING-Ubox_UBE4B"/>
    <property type="match status" value="1"/>
</dbReference>
<evidence type="ECO:0000256" key="9">
    <source>
        <dbReference type="ARBA" id="ARBA00022679"/>
    </source>
</evidence>
<evidence type="ECO:0000256" key="12">
    <source>
        <dbReference type="ARBA" id="ARBA00023242"/>
    </source>
</evidence>
<dbReference type="Pfam" id="PF04564">
    <property type="entry name" value="U-box"/>
    <property type="match status" value="1"/>
</dbReference>
<protein>
    <recommendedName>
        <fullName evidence="14">Ubiquitin conjugation factor E4 B</fullName>
        <ecNumber evidence="6">2.3.2.27</ecNumber>
    </recommendedName>
    <alternativeName>
        <fullName evidence="16">RING-type E3 ubiquitin transferase E4 B</fullName>
    </alternativeName>
    <alternativeName>
        <fullName evidence="15">Ubiquitin fusion degradation protein 2</fullName>
    </alternativeName>
</protein>
<evidence type="ECO:0000313" key="19">
    <source>
        <dbReference type="EnsemblMetazoa" id="XP_014256790.1"/>
    </source>
</evidence>
<keyword evidence="7" id="KW-0963">Cytoplasm</keyword>
<evidence type="ECO:0000256" key="1">
    <source>
        <dbReference type="ARBA" id="ARBA00000900"/>
    </source>
</evidence>
<dbReference type="UniPathway" id="UPA00143"/>
<comment type="similarity">
    <text evidence="5">Belongs to the ubiquitin conjugation factor E4 family.</text>
</comment>
<dbReference type="Pfam" id="PF10408">
    <property type="entry name" value="Ufd2P_core"/>
    <property type="match status" value="1"/>
</dbReference>
<keyword evidence="10" id="KW-0833">Ubl conjugation pathway</keyword>
<evidence type="ECO:0000256" key="8">
    <source>
        <dbReference type="ARBA" id="ARBA00022553"/>
    </source>
</evidence>
<evidence type="ECO:0000256" key="17">
    <source>
        <dbReference type="SAM" id="MobiDB-lite"/>
    </source>
</evidence>
<evidence type="ECO:0000256" key="7">
    <source>
        <dbReference type="ARBA" id="ARBA00022490"/>
    </source>
</evidence>
<keyword evidence="8" id="KW-0597">Phosphoprotein</keyword>
<evidence type="ECO:0000256" key="4">
    <source>
        <dbReference type="ARBA" id="ARBA00004906"/>
    </source>
</evidence>
<dbReference type="GeneID" id="106670735"/>
<dbReference type="SMART" id="SM00504">
    <property type="entry name" value="Ubox"/>
    <property type="match status" value="1"/>
</dbReference>
<dbReference type="GO" id="GO:0006511">
    <property type="term" value="P:ubiquitin-dependent protein catabolic process"/>
    <property type="evidence" value="ECO:0007669"/>
    <property type="project" value="InterPro"/>
</dbReference>
<evidence type="ECO:0000256" key="13">
    <source>
        <dbReference type="ARBA" id="ARBA00056267"/>
    </source>
</evidence>
<name>A0A8I6S4Q2_CIMLE</name>
<evidence type="ECO:0000313" key="20">
    <source>
        <dbReference type="Proteomes" id="UP000494040"/>
    </source>
</evidence>
<dbReference type="InterPro" id="IPR019474">
    <property type="entry name" value="Ub_conjug_fac_E4_core"/>
</dbReference>
<keyword evidence="20" id="KW-1185">Reference proteome</keyword>
<dbReference type="GO" id="GO:0034450">
    <property type="term" value="F:ubiquitin-ubiquitin ligase activity"/>
    <property type="evidence" value="ECO:0007669"/>
    <property type="project" value="InterPro"/>
</dbReference>
<dbReference type="InterPro" id="IPR045132">
    <property type="entry name" value="UBE4"/>
</dbReference>
<proteinExistence type="inferred from homology"/>
<dbReference type="PROSITE" id="PS51698">
    <property type="entry name" value="U_BOX"/>
    <property type="match status" value="1"/>
</dbReference>
<comment type="pathway">
    <text evidence="4">Protein modification; protein ubiquitination.</text>
</comment>
<dbReference type="PANTHER" id="PTHR13931">
    <property type="entry name" value="UBIQUITINATION FACTOR E4"/>
    <property type="match status" value="1"/>
</dbReference>
<dbReference type="CTD" id="10277"/>
<evidence type="ECO:0000256" key="10">
    <source>
        <dbReference type="ARBA" id="ARBA00022786"/>
    </source>
</evidence>
<dbReference type="InterPro" id="IPR013083">
    <property type="entry name" value="Znf_RING/FYVE/PHD"/>
</dbReference>
<evidence type="ECO:0000259" key="18">
    <source>
        <dbReference type="PROSITE" id="PS51698"/>
    </source>
</evidence>
<dbReference type="GO" id="GO:0000151">
    <property type="term" value="C:ubiquitin ligase complex"/>
    <property type="evidence" value="ECO:0007669"/>
    <property type="project" value="InterPro"/>
</dbReference>
<evidence type="ECO:0000256" key="6">
    <source>
        <dbReference type="ARBA" id="ARBA00012483"/>
    </source>
</evidence>
<dbReference type="GO" id="GO:0036503">
    <property type="term" value="P:ERAD pathway"/>
    <property type="evidence" value="ECO:0007669"/>
    <property type="project" value="InterPro"/>
</dbReference>
<organism evidence="19 20">
    <name type="scientific">Cimex lectularius</name>
    <name type="common">Bed bug</name>
    <name type="synonym">Acanthia lectularia</name>
    <dbReference type="NCBI Taxonomy" id="79782"/>
    <lineage>
        <taxon>Eukaryota</taxon>
        <taxon>Metazoa</taxon>
        <taxon>Ecdysozoa</taxon>
        <taxon>Arthropoda</taxon>
        <taxon>Hexapoda</taxon>
        <taxon>Insecta</taxon>
        <taxon>Pterygota</taxon>
        <taxon>Neoptera</taxon>
        <taxon>Paraneoptera</taxon>
        <taxon>Hemiptera</taxon>
        <taxon>Heteroptera</taxon>
        <taxon>Panheteroptera</taxon>
        <taxon>Cimicomorpha</taxon>
        <taxon>Cimicidae</taxon>
        <taxon>Cimex</taxon>
    </lineage>
</organism>
<feature type="region of interest" description="Disordered" evidence="17">
    <location>
        <begin position="20"/>
        <end position="125"/>
    </location>
</feature>
<dbReference type="EC" id="2.3.2.27" evidence="6"/>
<dbReference type="EnsemblMetazoa" id="XM_014401304.2">
    <property type="protein sequence ID" value="XP_014256790.1"/>
    <property type="gene ID" value="LOC106670735"/>
</dbReference>
<feature type="compositionally biased region" description="Low complexity" evidence="17">
    <location>
        <begin position="32"/>
        <end position="46"/>
    </location>
</feature>
<evidence type="ECO:0000256" key="5">
    <source>
        <dbReference type="ARBA" id="ARBA00007434"/>
    </source>
</evidence>
<comment type="subcellular location">
    <subcellularLocation>
        <location evidence="3">Cytoplasm</location>
    </subcellularLocation>
    <subcellularLocation>
        <location evidence="2">Nucleus</location>
    </subcellularLocation>
</comment>